<sequence>MVQSKLYNDAFARFKKQATAKYTDPKDRAVLNQFLQERGKPEEAKAAAELLCETAGEKYGGGGGFGTWKTAILDNIGNVIAIGNYATTGAPESVGLAWYAVRLTLGAIQNNYDLYNFFGTGLSDISEIMIIIQHYDHLYDETGKDKRWKPSTVVAKLFEDIIETYVAVLDFSLTVKRHLEGNVIAKLRHGLKDFFGFQKPKFEGKLAEIAKLKIKMLEGSQAAFQDRTLTGLEGMKEMVDDVRRTVDRIQDFQHVLKDLHKQQVARLDELQEQLAKKIDDVHDDVKYIKDLVKPKTAWELAVQGFDKVRKTMFRSANDTRAAFREQGKMRLDGTCGWIFDEEKCCKWMKTPGWLLCINGAEGTGKSTLLSVVASKLEERREDTRTTMLHASCGRNVDSLYRALLYQLYSVAYDERTQPTALLEGCTKVFLTQTNPVNPHHQGQEDLPDFVSTFKKLAELLKADALVVVDSFDRLPPDERERLSACLYKLLTTFMTDEDSLPRLRVLVGTCTPFKFPAGKRRPFNRNHLVHKVTMKSSSFRSPLILKLGRDGPSGHKHDLERKLVTSLQEVSRLSEEEQSLASQRILEKAGGRFTYIDRAIEFMRQPLQRPLENHLKLLPETGGDTSKYDAELLKIGPTYVPLLRKALTWSLLGKVWPQAVVVMEDFSGLYKTPGSWEVEGTNPDTAGFPALSGLDVEQLRAASGPFFSLRDDEIVVQDYDQVSTYCLAESHMADQHKAGGICTRCQSEIAASKSLSISRRDGHLDLAIACLTHINCGLFQRRAGLLEEPTSESTVIPSTNPPADFHVGAPKGSNESRKPSRTYGISETRGNFGRRFDDGDDSDDSMDSDEQQDPVFFEPNLDDNDANLPPSRYEIQHWPYHLREADDEWTPGERTASKKWAQLFSELDKLVKENTGIFNAWRSKYRTSASAIFSFAQARKPLHIAAYLGLTSWAERLIADGENVNEVSGGCNTVQAAAVGAPGRLSMLRLLLENGADINAETATAPPAFHMWLSGDASAEAVDLLIKNGADPALKAQASGWMALHHFAQKGTDVKALEALMSKGGSHNNDDMINATTNDGHQPLHLLLSRPEVPLEVLKAFVMTYKADVNAETSHSERPLQLATRLGDVEALQILMGSGVLEIDDEDNDGNTALHHAVIYDQPACVSFLVDCKADPDHGNKRGTTALHQAARLGHYDYVQLMLANPIKTDMRGRSALCYACKGKSEKPALEILGYMLPKPFPVSEINKPTHASRTPLQYAAARGFNSTVTKLIDAAKAENNDMTGLAIDLQDTKAGMTALHRAAAGGHLRAVIALLDAGADVTLKDSHGKTALVMARENWALCHKPDPETIISLLIDKDPIAASTDAELSTLCAKLGSTKLLRQLSAHGANLDTKDRYGWTPLALARAFQHAETQAYLERVIWEGMLPSRWVFPSSRSTPTTVISKDGRTVTHNNRERRCLSTDRPLPPSMERYYFEVIFKRLSSSSTPPRDAHEAAIGFCTFGGQPITFPGWKPKDDMRLAKSWGYHSDDGGMYKSSGAGTGPVHSRGYDLGDTVGAGVDLTQNVGWFTKNGQKWHDYEVTDVRGQLFPLLGLHDPLEVEANFNGPFVWNPEEGNKDEL</sequence>
<dbReference type="Gene3D" id="3.40.50.300">
    <property type="entry name" value="P-loop containing nucleotide triphosphate hydrolases"/>
    <property type="match status" value="1"/>
</dbReference>
<name>A0AAE0IDE4_9PEZI</name>
<accession>A0AAE0IDE4</accession>
<keyword evidence="7" id="KW-1185">Reference proteome</keyword>
<dbReference type="PROSITE" id="PS50297">
    <property type="entry name" value="ANK_REP_REGION"/>
    <property type="match status" value="2"/>
</dbReference>
<dbReference type="PANTHER" id="PTHR24123:SF33">
    <property type="entry name" value="PROTEIN HOS4"/>
    <property type="match status" value="1"/>
</dbReference>
<dbReference type="SUPFAM" id="SSF48403">
    <property type="entry name" value="Ankyrin repeat"/>
    <property type="match status" value="2"/>
</dbReference>
<dbReference type="CDD" id="cd12885">
    <property type="entry name" value="SPRY_RanBP_like"/>
    <property type="match status" value="1"/>
</dbReference>
<dbReference type="InterPro" id="IPR001870">
    <property type="entry name" value="B30.2/SPRY"/>
</dbReference>
<dbReference type="PANTHER" id="PTHR24123">
    <property type="entry name" value="ANKYRIN REPEAT-CONTAINING"/>
    <property type="match status" value="1"/>
</dbReference>
<dbReference type="SMART" id="SM00248">
    <property type="entry name" value="ANK"/>
    <property type="match status" value="11"/>
</dbReference>
<dbReference type="InterPro" id="IPR043136">
    <property type="entry name" value="B30.2/SPRY_sf"/>
</dbReference>
<dbReference type="Gene3D" id="2.60.120.920">
    <property type="match status" value="1"/>
</dbReference>
<dbReference type="Proteomes" id="UP001283341">
    <property type="component" value="Unassembled WGS sequence"/>
</dbReference>
<proteinExistence type="predicted"/>
<comment type="caution">
    <text evidence="6">The sequence shown here is derived from an EMBL/GenBank/DDBJ whole genome shotgun (WGS) entry which is preliminary data.</text>
</comment>
<dbReference type="InterPro" id="IPR051165">
    <property type="entry name" value="Multifunctional_ANK_Repeat"/>
</dbReference>
<dbReference type="Gene3D" id="1.25.40.20">
    <property type="entry name" value="Ankyrin repeat-containing domain"/>
    <property type="match status" value="4"/>
</dbReference>
<dbReference type="PROSITE" id="PS50088">
    <property type="entry name" value="ANK_REPEAT"/>
    <property type="match status" value="4"/>
</dbReference>
<dbReference type="Pfam" id="PF12796">
    <property type="entry name" value="Ank_2"/>
    <property type="match status" value="2"/>
</dbReference>
<reference evidence="6" key="2">
    <citation type="submission" date="2023-06" db="EMBL/GenBank/DDBJ databases">
        <authorList>
            <consortium name="Lawrence Berkeley National Laboratory"/>
            <person name="Haridas S."/>
            <person name="Hensen N."/>
            <person name="Bonometti L."/>
            <person name="Westerberg I."/>
            <person name="Brannstrom I.O."/>
            <person name="Guillou S."/>
            <person name="Cros-Aarteil S."/>
            <person name="Calhoun S."/>
            <person name="Kuo A."/>
            <person name="Mondo S."/>
            <person name="Pangilinan J."/>
            <person name="Riley R."/>
            <person name="Labutti K."/>
            <person name="Andreopoulos B."/>
            <person name="Lipzen A."/>
            <person name="Chen C."/>
            <person name="Yanf M."/>
            <person name="Daum C."/>
            <person name="Ng V."/>
            <person name="Clum A."/>
            <person name="Steindorff A."/>
            <person name="Ohm R."/>
            <person name="Martin F."/>
            <person name="Silar P."/>
            <person name="Natvig D."/>
            <person name="Lalanne C."/>
            <person name="Gautier V."/>
            <person name="Ament-Velasquez S.L."/>
            <person name="Kruys A."/>
            <person name="Hutchinson M.I."/>
            <person name="Powell A.J."/>
            <person name="Barry K."/>
            <person name="Miller A.N."/>
            <person name="Grigoriev I.V."/>
            <person name="Debuchy R."/>
            <person name="Gladieux P."/>
            <person name="Thoren M.H."/>
            <person name="Johannesson H."/>
        </authorList>
    </citation>
    <scope>NUCLEOTIDE SEQUENCE</scope>
    <source>
        <strain evidence="6">CBS 118394</strain>
    </source>
</reference>
<evidence type="ECO:0000259" key="5">
    <source>
        <dbReference type="PROSITE" id="PS50188"/>
    </source>
</evidence>
<gene>
    <name evidence="6" type="ORF">B0H66DRAFT_515641</name>
</gene>
<dbReference type="InterPro" id="IPR027417">
    <property type="entry name" value="P-loop_NTPase"/>
</dbReference>
<dbReference type="SUPFAM" id="SSF52540">
    <property type="entry name" value="P-loop containing nucleoside triphosphate hydrolases"/>
    <property type="match status" value="1"/>
</dbReference>
<evidence type="ECO:0000256" key="3">
    <source>
        <dbReference type="PROSITE-ProRule" id="PRU00023"/>
    </source>
</evidence>
<keyword evidence="1" id="KW-0677">Repeat</keyword>
<dbReference type="Pfam" id="PF00023">
    <property type="entry name" value="Ank"/>
    <property type="match status" value="1"/>
</dbReference>
<dbReference type="EMBL" id="JAUEDM010000003">
    <property type="protein sequence ID" value="KAK3322920.1"/>
    <property type="molecule type" value="Genomic_DNA"/>
</dbReference>
<evidence type="ECO:0000256" key="1">
    <source>
        <dbReference type="ARBA" id="ARBA00022737"/>
    </source>
</evidence>
<dbReference type="InterPro" id="IPR056884">
    <property type="entry name" value="NPHP3-like_N"/>
</dbReference>
<dbReference type="SUPFAM" id="SSF49899">
    <property type="entry name" value="Concanavalin A-like lectins/glucanases"/>
    <property type="match status" value="1"/>
</dbReference>
<dbReference type="PROSITE" id="PS50188">
    <property type="entry name" value="B302_SPRY"/>
    <property type="match status" value="1"/>
</dbReference>
<feature type="compositionally biased region" description="Basic and acidic residues" evidence="4">
    <location>
        <begin position="1446"/>
        <end position="1462"/>
    </location>
</feature>
<feature type="repeat" description="ANK" evidence="3">
    <location>
        <begin position="937"/>
        <end position="969"/>
    </location>
</feature>
<dbReference type="InterPro" id="IPR002110">
    <property type="entry name" value="Ankyrin_rpt"/>
</dbReference>
<feature type="compositionally biased region" description="Acidic residues" evidence="4">
    <location>
        <begin position="838"/>
        <end position="852"/>
    </location>
</feature>
<evidence type="ECO:0000256" key="4">
    <source>
        <dbReference type="SAM" id="MobiDB-lite"/>
    </source>
</evidence>
<feature type="repeat" description="ANK" evidence="3">
    <location>
        <begin position="1182"/>
        <end position="1214"/>
    </location>
</feature>
<feature type="region of interest" description="Disordered" evidence="4">
    <location>
        <begin position="1442"/>
        <end position="1464"/>
    </location>
</feature>
<organism evidence="6 7">
    <name type="scientific">Apodospora peruviana</name>
    <dbReference type="NCBI Taxonomy" id="516989"/>
    <lineage>
        <taxon>Eukaryota</taxon>
        <taxon>Fungi</taxon>
        <taxon>Dikarya</taxon>
        <taxon>Ascomycota</taxon>
        <taxon>Pezizomycotina</taxon>
        <taxon>Sordariomycetes</taxon>
        <taxon>Sordariomycetidae</taxon>
        <taxon>Sordariales</taxon>
        <taxon>Lasiosphaeriaceae</taxon>
        <taxon>Apodospora</taxon>
    </lineage>
</organism>
<feature type="repeat" description="ANK" evidence="3">
    <location>
        <begin position="1149"/>
        <end position="1181"/>
    </location>
</feature>
<feature type="region of interest" description="Disordered" evidence="4">
    <location>
        <begin position="790"/>
        <end position="863"/>
    </location>
</feature>
<evidence type="ECO:0000256" key="2">
    <source>
        <dbReference type="ARBA" id="ARBA00023043"/>
    </source>
</evidence>
<keyword evidence="2 3" id="KW-0040">ANK repeat</keyword>
<reference evidence="6" key="1">
    <citation type="journal article" date="2023" name="Mol. Phylogenet. Evol.">
        <title>Genome-scale phylogeny and comparative genomics of the fungal order Sordariales.</title>
        <authorList>
            <person name="Hensen N."/>
            <person name="Bonometti L."/>
            <person name="Westerberg I."/>
            <person name="Brannstrom I.O."/>
            <person name="Guillou S."/>
            <person name="Cros-Aarteil S."/>
            <person name="Calhoun S."/>
            <person name="Haridas S."/>
            <person name="Kuo A."/>
            <person name="Mondo S."/>
            <person name="Pangilinan J."/>
            <person name="Riley R."/>
            <person name="LaButti K."/>
            <person name="Andreopoulos B."/>
            <person name="Lipzen A."/>
            <person name="Chen C."/>
            <person name="Yan M."/>
            <person name="Daum C."/>
            <person name="Ng V."/>
            <person name="Clum A."/>
            <person name="Steindorff A."/>
            <person name="Ohm R.A."/>
            <person name="Martin F."/>
            <person name="Silar P."/>
            <person name="Natvig D.O."/>
            <person name="Lalanne C."/>
            <person name="Gautier V."/>
            <person name="Ament-Velasquez S.L."/>
            <person name="Kruys A."/>
            <person name="Hutchinson M.I."/>
            <person name="Powell A.J."/>
            <person name="Barry K."/>
            <person name="Miller A.N."/>
            <person name="Grigoriev I.V."/>
            <person name="Debuchy R."/>
            <person name="Gladieux P."/>
            <person name="Hiltunen Thoren M."/>
            <person name="Johannesson H."/>
        </authorList>
    </citation>
    <scope>NUCLEOTIDE SEQUENCE</scope>
    <source>
        <strain evidence="6">CBS 118394</strain>
    </source>
</reference>
<protein>
    <recommendedName>
        <fullName evidence="5">B30.2/SPRY domain-containing protein</fullName>
    </recommendedName>
</protein>
<dbReference type="Pfam" id="PF00622">
    <property type="entry name" value="SPRY"/>
    <property type="match status" value="1"/>
</dbReference>
<dbReference type="Pfam" id="PF24883">
    <property type="entry name" value="NPHP3_N"/>
    <property type="match status" value="1"/>
</dbReference>
<feature type="domain" description="B30.2/SPRY" evidence="5">
    <location>
        <begin position="1411"/>
        <end position="1609"/>
    </location>
</feature>
<dbReference type="InterPro" id="IPR036770">
    <property type="entry name" value="Ankyrin_rpt-contain_sf"/>
</dbReference>
<evidence type="ECO:0000313" key="6">
    <source>
        <dbReference type="EMBL" id="KAK3322920.1"/>
    </source>
</evidence>
<dbReference type="InterPro" id="IPR044736">
    <property type="entry name" value="Gid1/RanBPM/SPLA_SPRY"/>
</dbReference>
<dbReference type="InterPro" id="IPR003877">
    <property type="entry name" value="SPRY_dom"/>
</dbReference>
<dbReference type="InterPro" id="IPR013320">
    <property type="entry name" value="ConA-like_dom_sf"/>
</dbReference>
<feature type="repeat" description="ANK" evidence="3">
    <location>
        <begin position="1295"/>
        <end position="1327"/>
    </location>
</feature>
<evidence type="ECO:0000313" key="7">
    <source>
        <dbReference type="Proteomes" id="UP001283341"/>
    </source>
</evidence>